<feature type="chain" id="PRO_5045065284" evidence="1">
    <location>
        <begin position="22"/>
        <end position="255"/>
    </location>
</feature>
<evidence type="ECO:0000313" key="3">
    <source>
        <dbReference type="Proteomes" id="UP001597641"/>
    </source>
</evidence>
<reference evidence="3" key="1">
    <citation type="journal article" date="2019" name="Int. J. Syst. Evol. Microbiol.">
        <title>The Global Catalogue of Microorganisms (GCM) 10K type strain sequencing project: providing services to taxonomists for standard genome sequencing and annotation.</title>
        <authorList>
            <consortium name="The Broad Institute Genomics Platform"/>
            <consortium name="The Broad Institute Genome Sequencing Center for Infectious Disease"/>
            <person name="Wu L."/>
            <person name="Ma J."/>
        </authorList>
    </citation>
    <scope>NUCLEOTIDE SEQUENCE [LARGE SCALE GENOMIC DNA]</scope>
    <source>
        <strain evidence="3">KCTC 23984</strain>
    </source>
</reference>
<evidence type="ECO:0000256" key="1">
    <source>
        <dbReference type="SAM" id="SignalP"/>
    </source>
</evidence>
<proteinExistence type="predicted"/>
<evidence type="ECO:0000313" key="2">
    <source>
        <dbReference type="EMBL" id="MFD2999829.1"/>
    </source>
</evidence>
<dbReference type="Pfam" id="PF10677">
    <property type="entry name" value="DUF2490"/>
    <property type="match status" value="1"/>
</dbReference>
<dbReference type="RefSeq" id="WP_377482171.1">
    <property type="nucleotide sequence ID" value="NZ_JBHUOX010000003.1"/>
</dbReference>
<feature type="signal peptide" evidence="1">
    <location>
        <begin position="1"/>
        <end position="21"/>
    </location>
</feature>
<keyword evidence="1" id="KW-0732">Signal</keyword>
<dbReference type="EMBL" id="JBHUOX010000003">
    <property type="protein sequence ID" value="MFD2999829.1"/>
    <property type="molecule type" value="Genomic_DNA"/>
</dbReference>
<sequence length="255" mass="29965">MNTRGFYLTILGLLFSASLLAQSKGRQVTEQQLIWYAYNNTLEFSSKWSLTTEVHERRFINPDEQHQFQVTGRLNYNLGKNWSTSAGFTYFLQSPHDPRSKSDLVVPELRPHIQFENKQSLGKLGIGHRYRIEKRFFRNTADGELAEGYNTNYRFRYRLGLEYQVATINDLPLKVKVSDEIHINAGERITYNWFDQNRIYASLNYAIHKNVNVEAGYLKWFQQRSAGNQFYSRDIINHKINLQEKQSPAPEDIKQ</sequence>
<gene>
    <name evidence="2" type="ORF">ACFS7Z_05625</name>
</gene>
<dbReference type="InterPro" id="IPR019619">
    <property type="entry name" value="DUF2490"/>
</dbReference>
<comment type="caution">
    <text evidence="2">The sequence shown here is derived from an EMBL/GenBank/DDBJ whole genome shotgun (WGS) entry which is preliminary data.</text>
</comment>
<accession>A0ABW6BSP3</accession>
<organism evidence="2 3">
    <name type="scientific">Pontibacter toksunensis</name>
    <dbReference type="NCBI Taxonomy" id="1332631"/>
    <lineage>
        <taxon>Bacteria</taxon>
        <taxon>Pseudomonadati</taxon>
        <taxon>Bacteroidota</taxon>
        <taxon>Cytophagia</taxon>
        <taxon>Cytophagales</taxon>
        <taxon>Hymenobacteraceae</taxon>
        <taxon>Pontibacter</taxon>
    </lineage>
</organism>
<name>A0ABW6BSP3_9BACT</name>
<protein>
    <submittedName>
        <fullName evidence="2">DUF2490 domain-containing protein</fullName>
    </submittedName>
</protein>
<dbReference type="Proteomes" id="UP001597641">
    <property type="component" value="Unassembled WGS sequence"/>
</dbReference>
<keyword evidence="3" id="KW-1185">Reference proteome</keyword>